<sequence length="58" mass="6818">MLWRSYICTRFEGEIWIADSRIGNVQDFFWNIFLKLLAGLENGCIFAPAKRMSDSETR</sequence>
<feature type="non-terminal residue" evidence="1">
    <location>
        <position position="58"/>
    </location>
</feature>
<gene>
    <name evidence="1" type="ORF">C8D94_1081</name>
</gene>
<evidence type="ECO:0000313" key="2">
    <source>
        <dbReference type="Proteomes" id="UP000255317"/>
    </source>
</evidence>
<accession>A0A370Q4E0</accession>
<dbReference type="AlphaFoldDB" id="A0A370Q4E0"/>
<keyword evidence="2" id="KW-1185">Reference proteome</keyword>
<organism evidence="1 2">
    <name type="scientific">Marinirhabdus gelatinilytica</name>
    <dbReference type="NCBI Taxonomy" id="1703343"/>
    <lineage>
        <taxon>Bacteria</taxon>
        <taxon>Pseudomonadati</taxon>
        <taxon>Bacteroidota</taxon>
        <taxon>Flavobacteriia</taxon>
        <taxon>Flavobacteriales</taxon>
        <taxon>Flavobacteriaceae</taxon>
    </lineage>
</organism>
<evidence type="ECO:0000313" key="1">
    <source>
        <dbReference type="EMBL" id="RDK83214.1"/>
    </source>
</evidence>
<name>A0A370Q4E0_9FLAO</name>
<protein>
    <submittedName>
        <fullName evidence="1">Uncharacterized protein</fullName>
    </submittedName>
</protein>
<proteinExistence type="predicted"/>
<reference evidence="1 2" key="1">
    <citation type="submission" date="2018-07" db="EMBL/GenBank/DDBJ databases">
        <title>Genomic Encyclopedia of Type Strains, Phase IV (KMG-IV): sequencing the most valuable type-strain genomes for metagenomic binning, comparative biology and taxonomic classification.</title>
        <authorList>
            <person name="Goeker M."/>
        </authorList>
    </citation>
    <scope>NUCLEOTIDE SEQUENCE [LARGE SCALE GENOMIC DNA]</scope>
    <source>
        <strain evidence="1 2">DSM 101478</strain>
    </source>
</reference>
<comment type="caution">
    <text evidence="1">The sequence shown here is derived from an EMBL/GenBank/DDBJ whole genome shotgun (WGS) entry which is preliminary data.</text>
</comment>
<dbReference type="EMBL" id="QRAO01000008">
    <property type="protein sequence ID" value="RDK83214.1"/>
    <property type="molecule type" value="Genomic_DNA"/>
</dbReference>
<dbReference type="Proteomes" id="UP000255317">
    <property type="component" value="Unassembled WGS sequence"/>
</dbReference>